<evidence type="ECO:0000256" key="3">
    <source>
        <dbReference type="ARBA" id="ARBA00022475"/>
    </source>
</evidence>
<proteinExistence type="inferred from homology"/>
<feature type="transmembrane region" description="Helical" evidence="7">
    <location>
        <begin position="31"/>
        <end position="53"/>
    </location>
</feature>
<dbReference type="CDD" id="cd06261">
    <property type="entry name" value="TM_PBP2"/>
    <property type="match status" value="1"/>
</dbReference>
<keyword evidence="2 7" id="KW-0813">Transport</keyword>
<keyword evidence="5 7" id="KW-1133">Transmembrane helix</keyword>
<keyword evidence="6 7" id="KW-0472">Membrane</keyword>
<sequence length="310" mass="35093">MAESLILERENSIEKKTLKQFLRNKEIQKKLLLITFLFIPTVMLLSFIIYPALKLVYISLTDWNGISETYNFIGLENFRTLFTSKSLWTTLKANSIYFTLHFLLIPVELYIAFLLDRFIKGSEFFKSIFFMPYIINGVAVAYMFSFLYSSEDGVLNAALELMKMSKIGWLSDPEIVNYSLAGVSLWRFTGMPIILFLAGLQSIPKDMLEAAVIDGASVFQQFSKIIMPNMKTVTSIVLFLNARGALMVFDIPFVMTSGGPKESSATFALNLVKIAFEFENFGLAASMAIILIVMILLLSKLQDRLLNMKG</sequence>
<dbReference type="PROSITE" id="PS50928">
    <property type="entry name" value="ABC_TM1"/>
    <property type="match status" value="1"/>
</dbReference>
<evidence type="ECO:0000313" key="9">
    <source>
        <dbReference type="EMBL" id="ERT69230.1"/>
    </source>
</evidence>
<protein>
    <recommendedName>
        <fullName evidence="8">ABC transmembrane type-1 domain-containing protein</fullName>
    </recommendedName>
</protein>
<dbReference type="AlphaFoldDB" id="U7VCH9"/>
<dbReference type="Proteomes" id="UP000017081">
    <property type="component" value="Unassembled WGS sequence"/>
</dbReference>
<evidence type="ECO:0000256" key="2">
    <source>
        <dbReference type="ARBA" id="ARBA00022448"/>
    </source>
</evidence>
<accession>U7VCH9</accession>
<dbReference type="Gene3D" id="1.10.3720.10">
    <property type="entry name" value="MetI-like"/>
    <property type="match status" value="1"/>
</dbReference>
<dbReference type="HOGENOM" id="CLU_016047_0_0_0"/>
<dbReference type="SUPFAM" id="SSF161098">
    <property type="entry name" value="MetI-like"/>
    <property type="match status" value="1"/>
</dbReference>
<dbReference type="EMBL" id="AXZF01000031">
    <property type="protein sequence ID" value="ERT69230.1"/>
    <property type="molecule type" value="Genomic_DNA"/>
</dbReference>
<dbReference type="RefSeq" id="WP_023050409.1">
    <property type="nucleotide sequence ID" value="NZ_CP173065.2"/>
</dbReference>
<keyword evidence="3" id="KW-1003">Cell membrane</keyword>
<dbReference type="GO" id="GO:0055085">
    <property type="term" value="P:transmembrane transport"/>
    <property type="evidence" value="ECO:0007669"/>
    <property type="project" value="InterPro"/>
</dbReference>
<organism evidence="9 10">
    <name type="scientific">Cetobacterium somerae ATCC BAA-474</name>
    <dbReference type="NCBI Taxonomy" id="1319815"/>
    <lineage>
        <taxon>Bacteria</taxon>
        <taxon>Fusobacteriati</taxon>
        <taxon>Fusobacteriota</taxon>
        <taxon>Fusobacteriia</taxon>
        <taxon>Fusobacteriales</taxon>
        <taxon>Fusobacteriaceae</taxon>
        <taxon>Cetobacterium</taxon>
    </lineage>
</organism>
<evidence type="ECO:0000256" key="5">
    <source>
        <dbReference type="ARBA" id="ARBA00022989"/>
    </source>
</evidence>
<feature type="domain" description="ABC transmembrane type-1" evidence="8">
    <location>
        <begin position="90"/>
        <end position="302"/>
    </location>
</feature>
<dbReference type="PATRIC" id="fig|1319815.3.peg.831"/>
<comment type="subcellular location">
    <subcellularLocation>
        <location evidence="1 7">Cell membrane</location>
        <topology evidence="1 7">Multi-pass membrane protein</topology>
    </subcellularLocation>
</comment>
<dbReference type="InterPro" id="IPR035906">
    <property type="entry name" value="MetI-like_sf"/>
</dbReference>
<dbReference type="GO" id="GO:0005886">
    <property type="term" value="C:plasma membrane"/>
    <property type="evidence" value="ECO:0007669"/>
    <property type="project" value="UniProtKB-SubCell"/>
</dbReference>
<evidence type="ECO:0000256" key="6">
    <source>
        <dbReference type="ARBA" id="ARBA00023136"/>
    </source>
</evidence>
<dbReference type="eggNOG" id="COG1175">
    <property type="taxonomic scope" value="Bacteria"/>
</dbReference>
<feature type="transmembrane region" description="Helical" evidence="7">
    <location>
        <begin position="96"/>
        <end position="115"/>
    </location>
</feature>
<evidence type="ECO:0000259" key="8">
    <source>
        <dbReference type="PROSITE" id="PS50928"/>
    </source>
</evidence>
<feature type="transmembrane region" description="Helical" evidence="7">
    <location>
        <begin position="127"/>
        <end position="148"/>
    </location>
</feature>
<feature type="transmembrane region" description="Helical" evidence="7">
    <location>
        <begin position="281"/>
        <end position="299"/>
    </location>
</feature>
<gene>
    <name evidence="9" type="ORF">HMPREF0202_00864</name>
</gene>
<dbReference type="PANTHER" id="PTHR30193:SF37">
    <property type="entry name" value="INNER MEMBRANE ABC TRANSPORTER PERMEASE PROTEIN YCJO"/>
    <property type="match status" value="1"/>
</dbReference>
<dbReference type="STRING" id="1319815.HMPREF0202_00864"/>
<evidence type="ECO:0000256" key="1">
    <source>
        <dbReference type="ARBA" id="ARBA00004651"/>
    </source>
</evidence>
<dbReference type="InterPro" id="IPR051393">
    <property type="entry name" value="ABC_transporter_permease"/>
</dbReference>
<comment type="similarity">
    <text evidence="7">Belongs to the binding-protein-dependent transport system permease family.</text>
</comment>
<reference evidence="9 10" key="1">
    <citation type="submission" date="2013-08" db="EMBL/GenBank/DDBJ databases">
        <authorList>
            <person name="Weinstock G."/>
            <person name="Sodergren E."/>
            <person name="Wylie T."/>
            <person name="Fulton L."/>
            <person name="Fulton R."/>
            <person name="Fronick C."/>
            <person name="O'Laughlin M."/>
            <person name="Godfrey J."/>
            <person name="Miner T."/>
            <person name="Herter B."/>
            <person name="Appelbaum E."/>
            <person name="Cordes M."/>
            <person name="Lek S."/>
            <person name="Wollam A."/>
            <person name="Pepin K.H."/>
            <person name="Palsikar V.B."/>
            <person name="Mitreva M."/>
            <person name="Wilson R.K."/>
        </authorList>
    </citation>
    <scope>NUCLEOTIDE SEQUENCE [LARGE SCALE GENOMIC DNA]</scope>
    <source>
        <strain evidence="9 10">ATCC BAA-474</strain>
    </source>
</reference>
<evidence type="ECO:0000256" key="7">
    <source>
        <dbReference type="RuleBase" id="RU363032"/>
    </source>
</evidence>
<dbReference type="Pfam" id="PF00528">
    <property type="entry name" value="BPD_transp_1"/>
    <property type="match status" value="1"/>
</dbReference>
<keyword evidence="4 7" id="KW-0812">Transmembrane</keyword>
<comment type="caution">
    <text evidence="9">The sequence shown here is derived from an EMBL/GenBank/DDBJ whole genome shotgun (WGS) entry which is preliminary data.</text>
</comment>
<name>U7VCH9_9FUSO</name>
<feature type="transmembrane region" description="Helical" evidence="7">
    <location>
        <begin position="175"/>
        <end position="198"/>
    </location>
</feature>
<feature type="transmembrane region" description="Helical" evidence="7">
    <location>
        <begin position="233"/>
        <end position="255"/>
    </location>
</feature>
<evidence type="ECO:0000256" key="4">
    <source>
        <dbReference type="ARBA" id="ARBA00022692"/>
    </source>
</evidence>
<dbReference type="InterPro" id="IPR000515">
    <property type="entry name" value="MetI-like"/>
</dbReference>
<dbReference type="PANTHER" id="PTHR30193">
    <property type="entry name" value="ABC TRANSPORTER PERMEASE PROTEIN"/>
    <property type="match status" value="1"/>
</dbReference>
<evidence type="ECO:0000313" key="10">
    <source>
        <dbReference type="Proteomes" id="UP000017081"/>
    </source>
</evidence>
<keyword evidence="10" id="KW-1185">Reference proteome</keyword>